<comment type="caution">
    <text evidence="1">The sequence shown here is derived from an EMBL/GenBank/DDBJ whole genome shotgun (WGS) entry which is preliminary data.</text>
</comment>
<evidence type="ECO:0000313" key="2">
    <source>
        <dbReference type="Proteomes" id="UP000295418"/>
    </source>
</evidence>
<keyword evidence="2" id="KW-1185">Reference proteome</keyword>
<dbReference type="Proteomes" id="UP000295418">
    <property type="component" value="Unassembled WGS sequence"/>
</dbReference>
<dbReference type="EMBL" id="SKFG01000009">
    <property type="protein sequence ID" value="TCZ77471.1"/>
    <property type="molecule type" value="Genomic_DNA"/>
</dbReference>
<accession>A0A4R4EGT2</accession>
<gene>
    <name evidence="1" type="ORF">E0485_10795</name>
</gene>
<reference evidence="1 2" key="1">
    <citation type="submission" date="2019-03" db="EMBL/GenBank/DDBJ databases">
        <authorList>
            <person name="Kim M.K.M."/>
        </authorList>
    </citation>
    <scope>NUCLEOTIDE SEQUENCE [LARGE SCALE GENOMIC DNA]</scope>
    <source>
        <strain evidence="1 2">18JY21-1</strain>
    </source>
</reference>
<dbReference type="AlphaFoldDB" id="A0A4R4EGT2"/>
<sequence length="83" mass="9690">MKENANLDRSSELEAFKIKLWNRVVAVGSACDASNTFDRIWYEFLTNRFIFEDISTESLFEGFCTELEQKINTGHFMNEKLQA</sequence>
<protein>
    <submittedName>
        <fullName evidence="1">Uncharacterized protein</fullName>
    </submittedName>
</protein>
<dbReference type="OrthoDB" id="2618679at2"/>
<organism evidence="1 2">
    <name type="scientific">Paenibacillus albiflavus</name>
    <dbReference type="NCBI Taxonomy" id="2545760"/>
    <lineage>
        <taxon>Bacteria</taxon>
        <taxon>Bacillati</taxon>
        <taxon>Bacillota</taxon>
        <taxon>Bacilli</taxon>
        <taxon>Bacillales</taxon>
        <taxon>Paenibacillaceae</taxon>
        <taxon>Paenibacillus</taxon>
    </lineage>
</organism>
<name>A0A4R4EGT2_9BACL</name>
<evidence type="ECO:0000313" key="1">
    <source>
        <dbReference type="EMBL" id="TCZ77471.1"/>
    </source>
</evidence>
<proteinExistence type="predicted"/>
<dbReference type="RefSeq" id="WP_132418042.1">
    <property type="nucleotide sequence ID" value="NZ_SKFG01000009.1"/>
</dbReference>